<dbReference type="AlphaFoldDB" id="A0A8W8N1K5"/>
<evidence type="ECO:0000313" key="2">
    <source>
        <dbReference type="Proteomes" id="UP000005408"/>
    </source>
</evidence>
<accession>A0A8W8N1K5</accession>
<dbReference type="EnsemblMetazoa" id="G4241.1">
    <property type="protein sequence ID" value="G4241.1:cds"/>
    <property type="gene ID" value="G4241"/>
</dbReference>
<evidence type="ECO:0000313" key="1">
    <source>
        <dbReference type="EnsemblMetazoa" id="G4241.1:cds"/>
    </source>
</evidence>
<organism evidence="1 2">
    <name type="scientific">Magallana gigas</name>
    <name type="common">Pacific oyster</name>
    <name type="synonym">Crassostrea gigas</name>
    <dbReference type="NCBI Taxonomy" id="29159"/>
    <lineage>
        <taxon>Eukaryota</taxon>
        <taxon>Metazoa</taxon>
        <taxon>Spiralia</taxon>
        <taxon>Lophotrochozoa</taxon>
        <taxon>Mollusca</taxon>
        <taxon>Bivalvia</taxon>
        <taxon>Autobranchia</taxon>
        <taxon>Pteriomorphia</taxon>
        <taxon>Ostreida</taxon>
        <taxon>Ostreoidea</taxon>
        <taxon>Ostreidae</taxon>
        <taxon>Magallana</taxon>
    </lineage>
</organism>
<dbReference type="Proteomes" id="UP000005408">
    <property type="component" value="Unassembled WGS sequence"/>
</dbReference>
<name>A0A8W8N1K5_MAGGI</name>
<protein>
    <submittedName>
        <fullName evidence="1">Uncharacterized protein</fullName>
    </submittedName>
</protein>
<proteinExistence type="predicted"/>
<reference evidence="1" key="1">
    <citation type="submission" date="2022-08" db="UniProtKB">
        <authorList>
            <consortium name="EnsemblMetazoa"/>
        </authorList>
    </citation>
    <scope>IDENTIFICATION</scope>
    <source>
        <strain evidence="1">05x7-T-G4-1.051#20</strain>
    </source>
</reference>
<sequence>MGLSEVMKFGELVTVFSVLFLVTFSMGDGAPQWRPQGRFGKRLDQRFPSPWQQISGTDKDIDVYPVLEEQTDVQPNNVDNIINVLKKVCVESNVPGLFKCYRRTDSGFRSSSGQP</sequence>
<keyword evidence="2" id="KW-1185">Reference proteome</keyword>